<dbReference type="Proteomes" id="UP000002164">
    <property type="component" value="Plasmid pBsph"/>
</dbReference>
<dbReference type="EMBL" id="CP000818">
    <property type="protein sequence ID" value="ACA42252.1"/>
    <property type="molecule type" value="Genomic_DNA"/>
</dbReference>
<name>B1I093_LYSSC</name>
<evidence type="ECO:0000313" key="2">
    <source>
        <dbReference type="Proteomes" id="UP000002164"/>
    </source>
</evidence>
<geneLocation type="plasmid" evidence="1 2">
    <name>pBsph</name>
</geneLocation>
<evidence type="ECO:0008006" key="3">
    <source>
        <dbReference type="Google" id="ProtNLM"/>
    </source>
</evidence>
<gene>
    <name evidence="1" type="ordered locus">Bsph_p022</name>
</gene>
<organism evidence="1 2">
    <name type="scientific">Lysinibacillus sphaericus (strain C3-41)</name>
    <dbReference type="NCBI Taxonomy" id="444177"/>
    <lineage>
        <taxon>Bacteria</taxon>
        <taxon>Bacillati</taxon>
        <taxon>Bacillota</taxon>
        <taxon>Bacilli</taxon>
        <taxon>Bacillales</taxon>
        <taxon>Bacillaceae</taxon>
        <taxon>Lysinibacillus</taxon>
    </lineage>
</organism>
<accession>B1I093</accession>
<reference evidence="1 2" key="1">
    <citation type="journal article" date="2008" name="J. Bacteriol.">
        <title>Complete genome sequence of the mosquitocidal bacterium Bacillus sphaericus C3-41 and comparison with those of closely related Bacillus species.</title>
        <authorList>
            <person name="Hu X."/>
            <person name="Fan W."/>
            <person name="Han B."/>
            <person name="Liu H."/>
            <person name="Zheng D."/>
            <person name="Li Q."/>
            <person name="Dong W."/>
            <person name="Yan J."/>
            <person name="Gao M."/>
            <person name="Berry C."/>
            <person name="Yuan Z."/>
        </authorList>
    </citation>
    <scope>NUCLEOTIDE SEQUENCE [LARGE SCALE GENOMIC DNA]</scope>
    <source>
        <strain evidence="1 2">C3-41</strain>
        <plasmid evidence="1 2">pBsph</plasmid>
    </source>
</reference>
<dbReference type="Gene3D" id="3.40.50.620">
    <property type="entry name" value="HUPs"/>
    <property type="match status" value="1"/>
</dbReference>
<dbReference type="HOGENOM" id="CLU_798449_0_0_9"/>
<proteinExistence type="predicted"/>
<keyword evidence="1" id="KW-0614">Plasmid</keyword>
<dbReference type="EnsemblBacteria" id="ACA42252">
    <property type="protein sequence ID" value="ACA42252"/>
    <property type="gene ID" value="Bsph_p022"/>
</dbReference>
<sequence length="368" mass="43780">MLLHSEFLDVFFYFFYTNTWGDYMQLELFDKNDFKQHKKYLDGLMKSKEDIIKIAQKAGRTRLYKVLSFGGGTQSSHLLEAHFRNEIDYDFIVFSDTGAEPEFIHEQVSWWRRRQKELSNNTPFIITTHNSMERGLEEMLMRYLQTDYQRFQLPLYFNKVDEETGEIRKGGLMKRQCTGDFKIVPAQQAVRNEIKKQLGLRPKQQIPKDIGIIMDIGFSYDEMNRVGGYISHQSKYIYLAYPLIEQGLTTQDSIEFLINNDFPSRRSRCYFCPFNCSGERARDIGMDWEEIIETEPISFLKACFFDEELRKCQASGKKNMQSIPYFHFSRKALKEVYSDSFKLLNNKFGLKILEWRKEWELFIDSKYN</sequence>
<evidence type="ECO:0000313" key="1">
    <source>
        <dbReference type="EMBL" id="ACA42252.1"/>
    </source>
</evidence>
<protein>
    <recommendedName>
        <fullName evidence="3">Phosphoadenosine phosphosulphate reductase domain-containing protein</fullName>
    </recommendedName>
</protein>
<dbReference type="InterPro" id="IPR014729">
    <property type="entry name" value="Rossmann-like_a/b/a_fold"/>
</dbReference>
<dbReference type="AlphaFoldDB" id="B1I093"/>
<dbReference type="KEGG" id="lsp:Bsph_p022"/>